<feature type="transmembrane region" description="Helical" evidence="6">
    <location>
        <begin position="330"/>
        <end position="347"/>
    </location>
</feature>
<comment type="subcellular location">
    <subcellularLocation>
        <location evidence="1">Membrane</location>
        <topology evidence="1">Multi-pass membrane protein</topology>
    </subcellularLocation>
</comment>
<dbReference type="InterPro" id="IPR052165">
    <property type="entry name" value="Membrane_assoc_protease"/>
</dbReference>
<gene>
    <name evidence="10" type="ordered locus">Ssed_2658</name>
</gene>
<organism evidence="10 11">
    <name type="scientific">Shewanella sediminis (strain HAW-EB3)</name>
    <dbReference type="NCBI Taxonomy" id="425104"/>
    <lineage>
        <taxon>Bacteria</taxon>
        <taxon>Pseudomonadati</taxon>
        <taxon>Pseudomonadota</taxon>
        <taxon>Gammaproteobacteria</taxon>
        <taxon>Alteromonadales</taxon>
        <taxon>Shewanellaceae</taxon>
        <taxon>Shewanella</taxon>
    </lineage>
</organism>
<feature type="domain" description="NfeD integral membrane" evidence="8">
    <location>
        <begin position="285"/>
        <end position="401"/>
    </location>
</feature>
<keyword evidence="3 6" id="KW-1133">Transmembrane helix</keyword>
<dbReference type="InterPro" id="IPR056738">
    <property type="entry name" value="NfeD1b_N"/>
</dbReference>
<dbReference type="KEGG" id="sse:Ssed_2658"/>
<evidence type="ECO:0000256" key="2">
    <source>
        <dbReference type="ARBA" id="ARBA00022692"/>
    </source>
</evidence>
<dbReference type="STRING" id="425104.Ssed_2658"/>
<evidence type="ECO:0000256" key="1">
    <source>
        <dbReference type="ARBA" id="ARBA00004141"/>
    </source>
</evidence>
<dbReference type="InterPro" id="IPR029045">
    <property type="entry name" value="ClpP/crotonase-like_dom_sf"/>
</dbReference>
<sequence length="501" mass="53197" precursor="true">MLSKSYLMYASISKLSALRLIPLKLITALLPLFFLALAQAQVSSVLLTSVSDTTQEVPVLSIKGAIGPAVSDYLITGIKAANHNASPLVIIVIDTPGGLVSSLRDINQVILNSDVPIACLVHPPGARAASAGTYILYACHIAAMSSATTLGAATPVSIGGPAAPTSPTGKDDKDQDKAPAKSAMEKKVLNDSIAYIRSLAQLRGRNEEWAELAVKEAATLTAKEALEQNVITLLADSPQDLLNTLDGWEVKVKDQPRTLSLKQASLKPVIPDWRNEFISTITNPNIAYILMLLGIYGILLEFYSPGIGVAGITGAICLVIALYAFQLLPINYAGLALLLLGIGLLITEAMMPSFGIFGVGGIIAFTTGSIFLIDTKQTQFQISIPVIAAVTTFSVLFFLFILSFLWRSRKNSIVSGQEAIIGAEAVVLDDFDKLGYVLLGGERWAAKTDTPLCKGQGVTVVSINELTLILKATSDNTQDKLASGVENCSNNKERDNGSHPS</sequence>
<feature type="transmembrane region" description="Helical" evidence="6">
    <location>
        <begin position="277"/>
        <end position="299"/>
    </location>
</feature>
<evidence type="ECO:0000259" key="9">
    <source>
        <dbReference type="Pfam" id="PF25145"/>
    </source>
</evidence>
<dbReference type="SUPFAM" id="SSF141322">
    <property type="entry name" value="NfeD domain-like"/>
    <property type="match status" value="1"/>
</dbReference>
<feature type="transmembrane region" description="Helical" evidence="6">
    <location>
        <begin position="385"/>
        <end position="406"/>
    </location>
</feature>
<dbReference type="HOGENOM" id="CLU_024619_1_0_6"/>
<dbReference type="SUPFAM" id="SSF52096">
    <property type="entry name" value="ClpP/crotonase"/>
    <property type="match status" value="1"/>
</dbReference>
<proteinExistence type="predicted"/>
<feature type="transmembrane region" description="Helical" evidence="6">
    <location>
        <begin position="354"/>
        <end position="373"/>
    </location>
</feature>
<dbReference type="InterPro" id="IPR056739">
    <property type="entry name" value="NfeD_membrane"/>
</dbReference>
<dbReference type="Pfam" id="PF01957">
    <property type="entry name" value="NfeD"/>
    <property type="match status" value="1"/>
</dbReference>
<dbReference type="Gene3D" id="3.90.226.10">
    <property type="entry name" value="2-enoyl-CoA Hydratase, Chain A, domain 1"/>
    <property type="match status" value="1"/>
</dbReference>
<dbReference type="GO" id="GO:0016020">
    <property type="term" value="C:membrane"/>
    <property type="evidence" value="ECO:0007669"/>
    <property type="project" value="UniProtKB-SubCell"/>
</dbReference>
<evidence type="ECO:0000256" key="4">
    <source>
        <dbReference type="ARBA" id="ARBA00023136"/>
    </source>
</evidence>
<evidence type="ECO:0000256" key="3">
    <source>
        <dbReference type="ARBA" id="ARBA00022989"/>
    </source>
</evidence>
<dbReference type="AlphaFoldDB" id="A8FWP2"/>
<dbReference type="Pfam" id="PF24961">
    <property type="entry name" value="NfeD_membrane"/>
    <property type="match status" value="1"/>
</dbReference>
<keyword evidence="4 6" id="KW-0472">Membrane</keyword>
<evidence type="ECO:0000259" key="8">
    <source>
        <dbReference type="Pfam" id="PF24961"/>
    </source>
</evidence>
<dbReference type="PANTHER" id="PTHR33507:SF4">
    <property type="entry name" value="NODULATION COMPETITIVENESS PROTEIN NFED"/>
    <property type="match status" value="1"/>
</dbReference>
<dbReference type="Gene3D" id="2.40.50.140">
    <property type="entry name" value="Nucleic acid-binding proteins"/>
    <property type="match status" value="1"/>
</dbReference>
<feature type="region of interest" description="Disordered" evidence="5">
    <location>
        <begin position="481"/>
        <end position="501"/>
    </location>
</feature>
<feature type="compositionally biased region" description="Basic and acidic residues" evidence="5">
    <location>
        <begin position="491"/>
        <end position="501"/>
    </location>
</feature>
<dbReference type="Proteomes" id="UP000002015">
    <property type="component" value="Chromosome"/>
</dbReference>
<reference evidence="10 11" key="1">
    <citation type="submission" date="2007-08" db="EMBL/GenBank/DDBJ databases">
        <title>Complete sequence of Shewanella sediminis HAW-EB3.</title>
        <authorList>
            <consortium name="US DOE Joint Genome Institute"/>
            <person name="Copeland A."/>
            <person name="Lucas S."/>
            <person name="Lapidus A."/>
            <person name="Barry K."/>
            <person name="Glavina del Rio T."/>
            <person name="Dalin E."/>
            <person name="Tice H."/>
            <person name="Pitluck S."/>
            <person name="Chertkov O."/>
            <person name="Brettin T."/>
            <person name="Bruce D."/>
            <person name="Detter J.C."/>
            <person name="Han C."/>
            <person name="Schmutz J."/>
            <person name="Larimer F."/>
            <person name="Land M."/>
            <person name="Hauser L."/>
            <person name="Kyrpides N."/>
            <person name="Kim E."/>
            <person name="Zhao J.-S."/>
            <person name="Richardson P."/>
        </authorList>
    </citation>
    <scope>NUCLEOTIDE SEQUENCE [LARGE SCALE GENOMIC DNA]</scope>
    <source>
        <strain evidence="10 11">HAW-EB3</strain>
    </source>
</reference>
<dbReference type="InterPro" id="IPR002810">
    <property type="entry name" value="NfeD-like_C"/>
</dbReference>
<dbReference type="EMBL" id="CP000821">
    <property type="protein sequence ID" value="ABV37265.1"/>
    <property type="molecule type" value="Genomic_DNA"/>
</dbReference>
<evidence type="ECO:0000256" key="5">
    <source>
        <dbReference type="SAM" id="MobiDB-lite"/>
    </source>
</evidence>
<keyword evidence="2 6" id="KW-0812">Transmembrane</keyword>
<dbReference type="PANTHER" id="PTHR33507">
    <property type="entry name" value="INNER MEMBRANE PROTEIN YBBJ"/>
    <property type="match status" value="1"/>
</dbReference>
<feature type="compositionally biased region" description="Basic and acidic residues" evidence="5">
    <location>
        <begin position="169"/>
        <end position="183"/>
    </location>
</feature>
<dbReference type="InterPro" id="IPR012340">
    <property type="entry name" value="NA-bd_OB-fold"/>
</dbReference>
<feature type="region of interest" description="Disordered" evidence="5">
    <location>
        <begin position="160"/>
        <end position="183"/>
    </location>
</feature>
<accession>A8FWP2</accession>
<dbReference type="eggNOG" id="COG1030">
    <property type="taxonomic scope" value="Bacteria"/>
</dbReference>
<name>A8FWP2_SHESH</name>
<dbReference type="CDD" id="cd07020">
    <property type="entry name" value="Clp_protease_NfeD_1"/>
    <property type="match status" value="1"/>
</dbReference>
<feature type="transmembrane region" description="Helical" evidence="6">
    <location>
        <begin position="306"/>
        <end position="324"/>
    </location>
</feature>
<evidence type="ECO:0000313" key="10">
    <source>
        <dbReference type="EMBL" id="ABV37265.1"/>
    </source>
</evidence>
<keyword evidence="11" id="KW-1185">Reference proteome</keyword>
<evidence type="ECO:0000256" key="6">
    <source>
        <dbReference type="SAM" id="Phobius"/>
    </source>
</evidence>
<feature type="domain" description="NfeD-like C-terminal" evidence="7">
    <location>
        <begin position="418"/>
        <end position="470"/>
    </location>
</feature>
<evidence type="ECO:0000259" key="7">
    <source>
        <dbReference type="Pfam" id="PF01957"/>
    </source>
</evidence>
<feature type="compositionally biased region" description="Polar residues" evidence="5">
    <location>
        <begin position="481"/>
        <end position="490"/>
    </location>
</feature>
<feature type="domain" description="NfeD1b N-terminal" evidence="9">
    <location>
        <begin position="57"/>
        <end position="251"/>
    </location>
</feature>
<evidence type="ECO:0000313" key="11">
    <source>
        <dbReference type="Proteomes" id="UP000002015"/>
    </source>
</evidence>
<dbReference type="Pfam" id="PF25145">
    <property type="entry name" value="NfeD1b_N"/>
    <property type="match status" value="1"/>
</dbReference>
<protein>
    <submittedName>
        <fullName evidence="10">Uncharacterized protein</fullName>
    </submittedName>
</protein>